<dbReference type="InterPro" id="IPR051705">
    <property type="entry name" value="Gsp_Synthetase/Amidase"/>
</dbReference>
<evidence type="ECO:0000259" key="3">
    <source>
        <dbReference type="PROSITE" id="PS50911"/>
    </source>
</evidence>
<comment type="caution">
    <text evidence="4">The sequence shown here is derived from an EMBL/GenBank/DDBJ whole genome shotgun (WGS) entry which is preliminary data.</text>
</comment>
<dbReference type="PROSITE" id="PS50911">
    <property type="entry name" value="CHAP"/>
    <property type="match status" value="1"/>
</dbReference>
<accession>A0A640KR92</accession>
<dbReference type="OrthoDB" id="299748at2759"/>
<sequence>MLEAMRKCTSSTELLPVEPSSNLSTLTADPFPAKVSQKNPAGSPMSHNHDRMQQDYWVSDATPGPPPAVSAPSAENDGVFVSQSLSDGDITSPPNNCSNIHSESAQIRACDNKSADGRIAGSAHRRWFVLTHNALLHGIIKWSLAILLLLFLAFIVFGMLYSSIRYGGSCSGTSDGAGKPTGPCATPFGSILGVSNGVFGYSNCNDSYVSTKKRYINVTVPKVNNETGQLTYTSEEFYTGLEWQCVEYARRYWMQNGVPQPAYFESVEGAADIWNLTFVRSLSNKSTRLPLHKYRNGGVMTDILQRPTIGDIIIYPIQDGGFPYGHVAVIVKVEIAREGFVYVAEQNWANGVWSSVHHNYTRRIPLLYDSLTSVITLDDPHGKIMGWMRYG</sequence>
<dbReference type="VEuPathDB" id="TriTrypDB:LtaPh_3330700"/>
<dbReference type="SUPFAM" id="SSF54001">
    <property type="entry name" value="Cysteine proteinases"/>
    <property type="match status" value="1"/>
</dbReference>
<dbReference type="Gene3D" id="3.90.1720.10">
    <property type="entry name" value="endopeptidase domain like (from Nostoc punctiforme)"/>
    <property type="match status" value="1"/>
</dbReference>
<name>A0A640KR92_LEITA</name>
<feature type="domain" description="Peptidase C51" evidence="3">
    <location>
        <begin position="220"/>
        <end position="376"/>
    </location>
</feature>
<evidence type="ECO:0000313" key="5">
    <source>
        <dbReference type="Proteomes" id="UP000419144"/>
    </source>
</evidence>
<dbReference type="PANTHER" id="PTHR30094">
    <property type="entry name" value="BIFUNCTIONAL GLUTATHIONYLSPERMIDINE SYNTHETASE/AMIDASE-RELATED"/>
    <property type="match status" value="1"/>
</dbReference>
<protein>
    <submittedName>
        <fullName evidence="4">D-alanyl-glycyl endopeptidase-like protein</fullName>
    </submittedName>
</protein>
<dbReference type="EMBL" id="BLBS01000052">
    <property type="protein sequence ID" value="GET92042.1"/>
    <property type="molecule type" value="Genomic_DNA"/>
</dbReference>
<gene>
    <name evidence="4" type="ORF">LtaPh_3330700</name>
</gene>
<dbReference type="Pfam" id="PF05257">
    <property type="entry name" value="CHAP"/>
    <property type="match status" value="1"/>
</dbReference>
<keyword evidence="2" id="KW-0812">Transmembrane</keyword>
<dbReference type="GO" id="GO:0016874">
    <property type="term" value="F:ligase activity"/>
    <property type="evidence" value="ECO:0007669"/>
    <property type="project" value="TreeGrafter"/>
</dbReference>
<feature type="transmembrane region" description="Helical" evidence="2">
    <location>
        <begin position="142"/>
        <end position="161"/>
    </location>
</feature>
<organism evidence="4 5">
    <name type="scientific">Leishmania tarentolae</name>
    <name type="common">Sauroleishmania tarentolae</name>
    <dbReference type="NCBI Taxonomy" id="5689"/>
    <lineage>
        <taxon>Eukaryota</taxon>
        <taxon>Discoba</taxon>
        <taxon>Euglenozoa</taxon>
        <taxon>Kinetoplastea</taxon>
        <taxon>Metakinetoplastina</taxon>
        <taxon>Trypanosomatida</taxon>
        <taxon>Trypanosomatidae</taxon>
        <taxon>Leishmaniinae</taxon>
        <taxon>Leishmania</taxon>
        <taxon>lizard Leishmania</taxon>
    </lineage>
</organism>
<evidence type="ECO:0000256" key="2">
    <source>
        <dbReference type="SAM" id="Phobius"/>
    </source>
</evidence>
<feature type="compositionally biased region" description="Polar residues" evidence="1">
    <location>
        <begin position="8"/>
        <end position="27"/>
    </location>
</feature>
<dbReference type="AlphaFoldDB" id="A0A640KR92"/>
<keyword evidence="5" id="KW-1185">Reference proteome</keyword>
<dbReference type="Proteomes" id="UP000419144">
    <property type="component" value="Unassembled WGS sequence"/>
</dbReference>
<evidence type="ECO:0000256" key="1">
    <source>
        <dbReference type="SAM" id="MobiDB-lite"/>
    </source>
</evidence>
<dbReference type="InterPro" id="IPR007921">
    <property type="entry name" value="CHAP_dom"/>
</dbReference>
<evidence type="ECO:0000313" key="4">
    <source>
        <dbReference type="EMBL" id="GET92042.1"/>
    </source>
</evidence>
<dbReference type="InterPro" id="IPR038765">
    <property type="entry name" value="Papain-like_cys_pep_sf"/>
</dbReference>
<keyword evidence="2" id="KW-1133">Transmembrane helix</keyword>
<reference evidence="4" key="1">
    <citation type="submission" date="2019-11" db="EMBL/GenBank/DDBJ databases">
        <title>Leishmania tarentolae CDS.</title>
        <authorList>
            <person name="Goto Y."/>
            <person name="Yamagishi J."/>
        </authorList>
    </citation>
    <scope>NUCLEOTIDE SEQUENCE [LARGE SCALE GENOMIC DNA]</scope>
    <source>
        <strain evidence="4">Parrot Tar II</strain>
    </source>
</reference>
<dbReference type="PANTHER" id="PTHR30094:SF14">
    <property type="entry name" value="D-ALANYL-GLYCYL ENDOPEPTIDASE-LIKE PROTEIN"/>
    <property type="match status" value="1"/>
</dbReference>
<feature type="region of interest" description="Disordered" evidence="1">
    <location>
        <begin position="1"/>
        <end position="49"/>
    </location>
</feature>
<keyword evidence="2" id="KW-0472">Membrane</keyword>
<proteinExistence type="predicted"/>